<dbReference type="AlphaFoldDB" id="A0AAV7WWT4"/>
<evidence type="ECO:0000313" key="1">
    <source>
        <dbReference type="EMBL" id="KAJ1217127.1"/>
    </source>
</evidence>
<name>A0AAV7WWT4_PLEWA</name>
<accession>A0AAV7WWT4</accession>
<sequence>MDSSKKDRPERRTAHVARELSRDNILIAALGETRFPDEGQLTEVKASYTFFWSGRSSDECCESGVDAFCDDEETSIKIRYRTDGRLFNLWRLQAKTKVEEEVRNFLFTDDCALNAATET</sequence>
<evidence type="ECO:0000313" key="2">
    <source>
        <dbReference type="Proteomes" id="UP001066276"/>
    </source>
</evidence>
<organism evidence="1 2">
    <name type="scientific">Pleurodeles waltl</name>
    <name type="common">Iberian ribbed newt</name>
    <dbReference type="NCBI Taxonomy" id="8319"/>
    <lineage>
        <taxon>Eukaryota</taxon>
        <taxon>Metazoa</taxon>
        <taxon>Chordata</taxon>
        <taxon>Craniata</taxon>
        <taxon>Vertebrata</taxon>
        <taxon>Euteleostomi</taxon>
        <taxon>Amphibia</taxon>
        <taxon>Batrachia</taxon>
        <taxon>Caudata</taxon>
        <taxon>Salamandroidea</taxon>
        <taxon>Salamandridae</taxon>
        <taxon>Pleurodelinae</taxon>
        <taxon>Pleurodeles</taxon>
    </lineage>
</organism>
<proteinExistence type="predicted"/>
<dbReference type="Proteomes" id="UP001066276">
    <property type="component" value="Chromosome 1_1"/>
</dbReference>
<protein>
    <submittedName>
        <fullName evidence="1">Uncharacterized protein</fullName>
    </submittedName>
</protein>
<dbReference type="EMBL" id="JANPWB010000001">
    <property type="protein sequence ID" value="KAJ1217127.1"/>
    <property type="molecule type" value="Genomic_DNA"/>
</dbReference>
<keyword evidence="2" id="KW-1185">Reference proteome</keyword>
<reference evidence="1" key="1">
    <citation type="journal article" date="2022" name="bioRxiv">
        <title>Sequencing and chromosome-scale assembly of the giantPleurodeles waltlgenome.</title>
        <authorList>
            <person name="Brown T."/>
            <person name="Elewa A."/>
            <person name="Iarovenko S."/>
            <person name="Subramanian E."/>
            <person name="Araus A.J."/>
            <person name="Petzold A."/>
            <person name="Susuki M."/>
            <person name="Suzuki K.-i.T."/>
            <person name="Hayashi T."/>
            <person name="Toyoda A."/>
            <person name="Oliveira C."/>
            <person name="Osipova E."/>
            <person name="Leigh N.D."/>
            <person name="Simon A."/>
            <person name="Yun M.H."/>
        </authorList>
    </citation>
    <scope>NUCLEOTIDE SEQUENCE</scope>
    <source>
        <strain evidence="1">20211129_DDA</strain>
        <tissue evidence="1">Liver</tissue>
    </source>
</reference>
<gene>
    <name evidence="1" type="ORF">NDU88_004722</name>
</gene>
<comment type="caution">
    <text evidence="1">The sequence shown here is derived from an EMBL/GenBank/DDBJ whole genome shotgun (WGS) entry which is preliminary data.</text>
</comment>